<reference evidence="3" key="1">
    <citation type="journal article" date="2019" name="Int. J. Syst. Evol. Microbiol.">
        <title>The Global Catalogue of Microorganisms (GCM) 10K type strain sequencing project: providing services to taxonomists for standard genome sequencing and annotation.</title>
        <authorList>
            <consortium name="The Broad Institute Genomics Platform"/>
            <consortium name="The Broad Institute Genome Sequencing Center for Infectious Disease"/>
            <person name="Wu L."/>
            <person name="Ma J."/>
        </authorList>
    </citation>
    <scope>NUCLEOTIDE SEQUENCE [LARGE SCALE GENOMIC DNA]</scope>
    <source>
        <strain evidence="3">CGMCC 1.10130</strain>
    </source>
</reference>
<dbReference type="RefSeq" id="WP_188708184.1">
    <property type="nucleotide sequence ID" value="NZ_BMDX01000011.1"/>
</dbReference>
<keyword evidence="3" id="KW-1185">Reference proteome</keyword>
<evidence type="ECO:0000313" key="3">
    <source>
        <dbReference type="Proteomes" id="UP000619743"/>
    </source>
</evidence>
<dbReference type="AlphaFoldDB" id="A0A8J2U5X2"/>
<sequence length="114" mass="12817">MPLILTLDNDNKFMLENLKDAQSLMEIIARAKPVKEAARYDYEQRRAFAKEYGSSLVHDESREDVISIAMCANEPVAPELFEKFKAEWEAKKPAKEAKADGDKPATTELANKAA</sequence>
<protein>
    <submittedName>
        <fullName evidence="2">Uncharacterized protein</fullName>
    </submittedName>
</protein>
<comment type="caution">
    <text evidence="2">The sequence shown here is derived from an EMBL/GenBank/DDBJ whole genome shotgun (WGS) entry which is preliminary data.</text>
</comment>
<feature type="compositionally biased region" description="Basic and acidic residues" evidence="1">
    <location>
        <begin position="93"/>
        <end position="105"/>
    </location>
</feature>
<name>A0A8J2U5X2_9GAMM</name>
<evidence type="ECO:0000256" key="1">
    <source>
        <dbReference type="SAM" id="MobiDB-lite"/>
    </source>
</evidence>
<dbReference type="EMBL" id="BMDX01000011">
    <property type="protein sequence ID" value="GGA80633.1"/>
    <property type="molecule type" value="Genomic_DNA"/>
</dbReference>
<accession>A0A8J2U5X2</accession>
<evidence type="ECO:0000313" key="2">
    <source>
        <dbReference type="EMBL" id="GGA80633.1"/>
    </source>
</evidence>
<gene>
    <name evidence="2" type="ORF">GCM10011369_23210</name>
</gene>
<dbReference type="Proteomes" id="UP000619743">
    <property type="component" value="Unassembled WGS sequence"/>
</dbReference>
<organism evidence="2 3">
    <name type="scientific">Neiella marina</name>
    <dbReference type="NCBI Taxonomy" id="508461"/>
    <lineage>
        <taxon>Bacteria</taxon>
        <taxon>Pseudomonadati</taxon>
        <taxon>Pseudomonadota</taxon>
        <taxon>Gammaproteobacteria</taxon>
        <taxon>Alteromonadales</taxon>
        <taxon>Echinimonadaceae</taxon>
        <taxon>Neiella</taxon>
    </lineage>
</organism>
<proteinExistence type="predicted"/>
<feature type="region of interest" description="Disordered" evidence="1">
    <location>
        <begin position="93"/>
        <end position="114"/>
    </location>
</feature>